<evidence type="ECO:0000256" key="3">
    <source>
        <dbReference type="ARBA" id="ARBA00022448"/>
    </source>
</evidence>
<feature type="domain" description="AMP-dependent synthetase/ligase" evidence="20">
    <location>
        <begin position="80"/>
        <end position="408"/>
    </location>
</feature>
<dbReference type="SUPFAM" id="SSF56801">
    <property type="entry name" value="Acetyl-CoA synthetase-like"/>
    <property type="match status" value="1"/>
</dbReference>
<evidence type="ECO:0000256" key="4">
    <source>
        <dbReference type="ARBA" id="ARBA00022475"/>
    </source>
</evidence>
<evidence type="ECO:0000256" key="2">
    <source>
        <dbReference type="ARBA" id="ARBA00006432"/>
    </source>
</evidence>
<evidence type="ECO:0000313" key="23">
    <source>
        <dbReference type="Proteomes" id="UP000319731"/>
    </source>
</evidence>
<dbReference type="InterPro" id="IPR045851">
    <property type="entry name" value="AMP-bd_C_sf"/>
</dbReference>
<dbReference type="InterPro" id="IPR000873">
    <property type="entry name" value="AMP-dep_synth/lig_dom"/>
</dbReference>
<dbReference type="EMBL" id="QEAO01000004">
    <property type="protein sequence ID" value="TPX36688.1"/>
    <property type="molecule type" value="Genomic_DNA"/>
</dbReference>
<dbReference type="InterPro" id="IPR042099">
    <property type="entry name" value="ANL_N_sf"/>
</dbReference>
<dbReference type="Gene3D" id="3.30.300.30">
    <property type="match status" value="1"/>
</dbReference>
<accession>A0A507CBI0</accession>
<dbReference type="PANTHER" id="PTHR43107">
    <property type="entry name" value="LONG-CHAIN FATTY ACID TRANSPORT PROTEIN"/>
    <property type="match status" value="1"/>
</dbReference>
<evidence type="ECO:0000256" key="17">
    <source>
        <dbReference type="ARBA" id="ARBA00078285"/>
    </source>
</evidence>
<evidence type="ECO:0000256" key="12">
    <source>
        <dbReference type="ARBA" id="ARBA00023140"/>
    </source>
</evidence>
<evidence type="ECO:0000256" key="1">
    <source>
        <dbReference type="ARBA" id="ARBA00004651"/>
    </source>
</evidence>
<evidence type="ECO:0000256" key="13">
    <source>
        <dbReference type="ARBA" id="ARBA00046271"/>
    </source>
</evidence>
<evidence type="ECO:0000259" key="20">
    <source>
        <dbReference type="Pfam" id="PF00501"/>
    </source>
</evidence>
<proteinExistence type="inferred from homology"/>
<dbReference type="GO" id="GO:0004467">
    <property type="term" value="F:long-chain fatty acid-CoA ligase activity"/>
    <property type="evidence" value="ECO:0007669"/>
    <property type="project" value="TreeGrafter"/>
</dbReference>
<evidence type="ECO:0000256" key="14">
    <source>
        <dbReference type="ARBA" id="ARBA00051585"/>
    </source>
</evidence>
<dbReference type="GO" id="GO:0005524">
    <property type="term" value="F:ATP binding"/>
    <property type="evidence" value="ECO:0007669"/>
    <property type="project" value="UniProtKB-KW"/>
</dbReference>
<keyword evidence="7" id="KW-0547">Nucleotide-binding</keyword>
<feature type="compositionally biased region" description="Pro residues" evidence="18">
    <location>
        <begin position="1"/>
        <end position="11"/>
    </location>
</feature>
<dbReference type="PROSITE" id="PS00455">
    <property type="entry name" value="AMP_BINDING"/>
    <property type="match status" value="1"/>
</dbReference>
<evidence type="ECO:0000256" key="7">
    <source>
        <dbReference type="ARBA" id="ARBA00022741"/>
    </source>
</evidence>
<dbReference type="Proteomes" id="UP000319731">
    <property type="component" value="Unassembled WGS sequence"/>
</dbReference>
<evidence type="ECO:0000256" key="5">
    <source>
        <dbReference type="ARBA" id="ARBA00022598"/>
    </source>
</evidence>
<keyword evidence="11 19" id="KW-0472">Membrane</keyword>
<dbReference type="STRING" id="1806994.A0A507CBI0"/>
<evidence type="ECO:0000256" key="16">
    <source>
        <dbReference type="ARBA" id="ARBA00068795"/>
    </source>
</evidence>
<organism evidence="22 23">
    <name type="scientific">Synchytrium microbalum</name>
    <dbReference type="NCBI Taxonomy" id="1806994"/>
    <lineage>
        <taxon>Eukaryota</taxon>
        <taxon>Fungi</taxon>
        <taxon>Fungi incertae sedis</taxon>
        <taxon>Chytridiomycota</taxon>
        <taxon>Chytridiomycota incertae sedis</taxon>
        <taxon>Chytridiomycetes</taxon>
        <taxon>Synchytriales</taxon>
        <taxon>Synchytriaceae</taxon>
        <taxon>Synchytrium</taxon>
    </lineage>
</organism>
<evidence type="ECO:0000256" key="9">
    <source>
        <dbReference type="ARBA" id="ARBA00022989"/>
    </source>
</evidence>
<gene>
    <name evidence="22" type="ORF">SmJEL517_g01381</name>
</gene>
<evidence type="ECO:0000256" key="15">
    <source>
        <dbReference type="ARBA" id="ARBA00060276"/>
    </source>
</evidence>
<dbReference type="OrthoDB" id="288590at2759"/>
<comment type="catalytic activity">
    <reaction evidence="14">
        <text>a very long-chain fatty acid + ATP + CoA = a very long-chain fatty acyl-CoA + AMP + diphosphate</text>
        <dbReference type="Rhea" id="RHEA:54536"/>
        <dbReference type="ChEBI" id="CHEBI:30616"/>
        <dbReference type="ChEBI" id="CHEBI:33019"/>
        <dbReference type="ChEBI" id="CHEBI:57287"/>
        <dbReference type="ChEBI" id="CHEBI:58950"/>
        <dbReference type="ChEBI" id="CHEBI:138261"/>
        <dbReference type="ChEBI" id="CHEBI:456215"/>
    </reaction>
</comment>
<dbReference type="GeneID" id="42002606"/>
<keyword evidence="10" id="KW-0445">Lipid transport</keyword>
<keyword evidence="23" id="KW-1185">Reference proteome</keyword>
<evidence type="ECO:0000256" key="18">
    <source>
        <dbReference type="SAM" id="MobiDB-lite"/>
    </source>
</evidence>
<dbReference type="InterPro" id="IPR020845">
    <property type="entry name" value="AMP-binding_CS"/>
</dbReference>
<dbReference type="GO" id="GO:0044539">
    <property type="term" value="P:long-chain fatty acid import into cell"/>
    <property type="evidence" value="ECO:0007669"/>
    <property type="project" value="TreeGrafter"/>
</dbReference>
<evidence type="ECO:0000256" key="19">
    <source>
        <dbReference type="SAM" id="Phobius"/>
    </source>
</evidence>
<evidence type="ECO:0000256" key="6">
    <source>
        <dbReference type="ARBA" id="ARBA00022692"/>
    </source>
</evidence>
<keyword evidence="5" id="KW-0436">Ligase</keyword>
<evidence type="ECO:0000256" key="10">
    <source>
        <dbReference type="ARBA" id="ARBA00023055"/>
    </source>
</evidence>
<evidence type="ECO:0000259" key="21">
    <source>
        <dbReference type="Pfam" id="PF13193"/>
    </source>
</evidence>
<reference evidence="22 23" key="1">
    <citation type="journal article" date="2019" name="Sci. Rep.">
        <title>Comparative genomics of chytrid fungi reveal insights into the obligate biotrophic and pathogenic lifestyle of Synchytrium endobioticum.</title>
        <authorList>
            <person name="van de Vossenberg B.T.L.H."/>
            <person name="Warris S."/>
            <person name="Nguyen H.D.T."/>
            <person name="van Gent-Pelzer M.P.E."/>
            <person name="Joly D.L."/>
            <person name="van de Geest H.C."/>
            <person name="Bonants P.J.M."/>
            <person name="Smith D.S."/>
            <person name="Levesque C.A."/>
            <person name="van der Lee T.A.J."/>
        </authorList>
    </citation>
    <scope>NUCLEOTIDE SEQUENCE [LARGE SCALE GENOMIC DNA]</scope>
    <source>
        <strain evidence="22 23">JEL517</strain>
    </source>
</reference>
<keyword evidence="6 19" id="KW-0812">Transmembrane</keyword>
<evidence type="ECO:0000313" key="22">
    <source>
        <dbReference type="EMBL" id="TPX36688.1"/>
    </source>
</evidence>
<dbReference type="Pfam" id="PF13193">
    <property type="entry name" value="AMP-binding_C"/>
    <property type="match status" value="1"/>
</dbReference>
<sequence length="644" mass="71589">MSFLNPLPPNTSPSQAPLLLPPPVPPVKINKANPKTDPIQFLDNALGLSSDLDSIVRAIPAQQTAAKFVAAGKGNYMTMFDETVARYPEKEAFIYAETGATWTYKQLDTDANKMGHWLLEMDVRPGEIIPLMVENSPEYVIAWLAILKVGGVVACINHNLRSNALLHCLKVATGKMILFQDELGDAIRPLINDLPGVECLRLGETPLVWCEGISLSELADFPTDPIDKALQESRTLADLAEFIYTSGTTGLPKAVNITHAKLFAASCSTAVTGRYRPTDRIYTGMPLFHSAAGVMAMASGFMMGMTVIVARKFSASRFFKDCRKYNATFIQYIGEVARYLLSTPPSEDDRAHNIRGAIGNGLRSDIWQQFRNRFNIREIHEFFAATESVGGVSNYNVDETGIGSIGRVGTLQKTLSTARIVKFDFENDVPIRGPDGFCIEADYDEPGEFLTQIDETKGRAFYGYYQNEKGTNSKVLEDAFTKGDRWYRSGDIIKWDREGFCYFMDRIGDTFRWKGENVSTNEVGEAITTYPNVKEANVYGAAVPGKDGRAGMAAITAEPGFDISGLGKHVSDRLPNYALPIWIRILEEVAVTATFKHQKTTLRNEGMDITKFKDVTYMFNFETKNYEIFDKKKYDEVVSGKAKL</sequence>
<protein>
    <recommendedName>
        <fullName evidence="16">Very long-chain fatty acid transport protein</fullName>
    </recommendedName>
    <alternativeName>
        <fullName evidence="17">Very-long-chain acyl-CoA synthetase</fullName>
    </alternativeName>
</protein>
<comment type="similarity">
    <text evidence="2">Belongs to the ATP-dependent AMP-binding enzyme family.</text>
</comment>
<dbReference type="GO" id="GO:0005778">
    <property type="term" value="C:peroxisomal membrane"/>
    <property type="evidence" value="ECO:0007669"/>
    <property type="project" value="UniProtKB-SubCell"/>
</dbReference>
<keyword evidence="4" id="KW-1003">Cell membrane</keyword>
<evidence type="ECO:0000256" key="8">
    <source>
        <dbReference type="ARBA" id="ARBA00022840"/>
    </source>
</evidence>
<comment type="function">
    <text evidence="15">Acyl-CoA synthetase required for both the import of long chain fatty acids (LCFAs) (C14-C18) and the activation very long chain fatty acids (VLCFAs) (C20-C26) by esterification of the fatty acids into metabolically active CoA-thioesters for subsequent degradation or incorporation into phospholipids. The transport and fatty acyl-CoA synthetase activities are genetically separable and are thus independent activities. Esterifies VLCFAs in the peroxisome matrix. The VLCFAs are actively transported into peroxisomes by a PXA1-PXA2 heterodimeric transporter in the peroxisomal membrane.</text>
</comment>
<comment type="subcellular location">
    <subcellularLocation>
        <location evidence="1">Cell membrane</location>
        <topology evidence="1">Multi-pass membrane protein</topology>
    </subcellularLocation>
    <subcellularLocation>
        <location evidence="13">Peroxisome membrane</location>
    </subcellularLocation>
</comment>
<keyword evidence="12" id="KW-0576">Peroxisome</keyword>
<feature type="domain" description="AMP-binding enzyme C-terminal" evidence="21">
    <location>
        <begin position="522"/>
        <end position="596"/>
    </location>
</feature>
<dbReference type="FunFam" id="3.40.50.12780:FF:000019">
    <property type="entry name" value="Long-chain fatty acid transporter"/>
    <property type="match status" value="1"/>
</dbReference>
<dbReference type="PANTHER" id="PTHR43107:SF15">
    <property type="entry name" value="FATTY ACID TRANSPORT PROTEIN 3, ISOFORM A"/>
    <property type="match status" value="1"/>
</dbReference>
<keyword evidence="3" id="KW-0813">Transport</keyword>
<feature type="region of interest" description="Disordered" evidence="18">
    <location>
        <begin position="1"/>
        <end position="32"/>
    </location>
</feature>
<keyword evidence="9 19" id="KW-1133">Transmembrane helix</keyword>
<dbReference type="GO" id="GO:0005886">
    <property type="term" value="C:plasma membrane"/>
    <property type="evidence" value="ECO:0007669"/>
    <property type="project" value="UniProtKB-SubCell"/>
</dbReference>
<dbReference type="Pfam" id="PF00501">
    <property type="entry name" value="AMP-binding"/>
    <property type="match status" value="1"/>
</dbReference>
<dbReference type="GO" id="GO:0005324">
    <property type="term" value="F:long-chain fatty acid transmembrane transporter activity"/>
    <property type="evidence" value="ECO:0007669"/>
    <property type="project" value="TreeGrafter"/>
</dbReference>
<evidence type="ECO:0000256" key="11">
    <source>
        <dbReference type="ARBA" id="ARBA00023136"/>
    </source>
</evidence>
<dbReference type="Gene3D" id="3.40.50.12780">
    <property type="entry name" value="N-terminal domain of ligase-like"/>
    <property type="match status" value="1"/>
</dbReference>
<dbReference type="FunFam" id="3.30.300.30:FF:000002">
    <property type="entry name" value="Long-chain fatty acid transport protein 1"/>
    <property type="match status" value="1"/>
</dbReference>
<keyword evidence="8" id="KW-0067">ATP-binding</keyword>
<dbReference type="AlphaFoldDB" id="A0A507CBI0"/>
<dbReference type="RefSeq" id="XP_031026902.1">
    <property type="nucleotide sequence ID" value="XM_031167309.1"/>
</dbReference>
<name>A0A507CBI0_9FUNG</name>
<comment type="caution">
    <text evidence="22">The sequence shown here is derived from an EMBL/GenBank/DDBJ whole genome shotgun (WGS) entry which is preliminary data.</text>
</comment>
<feature type="transmembrane region" description="Helical" evidence="19">
    <location>
        <begin position="287"/>
        <end position="310"/>
    </location>
</feature>
<dbReference type="InterPro" id="IPR025110">
    <property type="entry name" value="AMP-bd_C"/>
</dbReference>